<dbReference type="AlphaFoldDB" id="A0A813HS00"/>
<gene>
    <name evidence="2" type="ORF">PGLA1383_LOCUS55101</name>
</gene>
<comment type="caution">
    <text evidence="2">The sequence shown here is derived from an EMBL/GenBank/DDBJ whole genome shotgun (WGS) entry which is preliminary data.</text>
</comment>
<evidence type="ECO:0000256" key="1">
    <source>
        <dbReference type="SAM" id="MobiDB-lite"/>
    </source>
</evidence>
<protein>
    <submittedName>
        <fullName evidence="2">Uncharacterized protein</fullName>
    </submittedName>
</protein>
<keyword evidence="3" id="KW-1185">Reference proteome</keyword>
<evidence type="ECO:0000313" key="2">
    <source>
        <dbReference type="EMBL" id="CAE8640162.1"/>
    </source>
</evidence>
<reference evidence="2" key="1">
    <citation type="submission" date="2021-02" db="EMBL/GenBank/DDBJ databases">
        <authorList>
            <person name="Dougan E. K."/>
            <person name="Rhodes N."/>
            <person name="Thang M."/>
            <person name="Chan C."/>
        </authorList>
    </citation>
    <scope>NUCLEOTIDE SEQUENCE</scope>
</reference>
<feature type="non-terminal residue" evidence="2">
    <location>
        <position position="1"/>
    </location>
</feature>
<dbReference type="EMBL" id="CAJNNV010032505">
    <property type="protein sequence ID" value="CAE8640162.1"/>
    <property type="molecule type" value="Genomic_DNA"/>
</dbReference>
<name>A0A813HS00_POLGL</name>
<accession>A0A813HS00</accession>
<evidence type="ECO:0000313" key="3">
    <source>
        <dbReference type="Proteomes" id="UP000654075"/>
    </source>
</evidence>
<feature type="non-terminal residue" evidence="2">
    <location>
        <position position="103"/>
    </location>
</feature>
<feature type="region of interest" description="Disordered" evidence="1">
    <location>
        <begin position="1"/>
        <end position="20"/>
    </location>
</feature>
<proteinExistence type="predicted"/>
<sequence length="103" mass="11703">EDLPLALPPRRPRKPRTEPVYEVEDELPALMNKDVKYGDLLKETMTLEAEDPMEELRRMVRKCRTKMDSQTKVLNGFISEVGLVKGMDRSFSCTEFATTGAGP</sequence>
<organism evidence="2 3">
    <name type="scientific">Polarella glacialis</name>
    <name type="common">Dinoflagellate</name>
    <dbReference type="NCBI Taxonomy" id="89957"/>
    <lineage>
        <taxon>Eukaryota</taxon>
        <taxon>Sar</taxon>
        <taxon>Alveolata</taxon>
        <taxon>Dinophyceae</taxon>
        <taxon>Suessiales</taxon>
        <taxon>Suessiaceae</taxon>
        <taxon>Polarella</taxon>
    </lineage>
</organism>
<dbReference type="Proteomes" id="UP000654075">
    <property type="component" value="Unassembled WGS sequence"/>
</dbReference>